<evidence type="ECO:0000259" key="1">
    <source>
        <dbReference type="Pfam" id="PF00089"/>
    </source>
</evidence>
<dbReference type="InterPro" id="IPR029153">
    <property type="entry name" value="CPG4"/>
</dbReference>
<dbReference type="PANTHER" id="PTHR37442">
    <property type="entry name" value="F18A1.7 PROTEIN-RELATED"/>
    <property type="match status" value="1"/>
</dbReference>
<evidence type="ECO:0000313" key="4">
    <source>
        <dbReference type="Proteomes" id="UP000605970"/>
    </source>
</evidence>
<evidence type="ECO:0000259" key="2">
    <source>
        <dbReference type="Pfam" id="PF15481"/>
    </source>
</evidence>
<protein>
    <submittedName>
        <fullName evidence="3">CPG4 domain-containing protein</fullName>
    </submittedName>
</protein>
<reference evidence="3" key="1">
    <citation type="journal article" date="2020" name="Ecol. Evol.">
        <title>Genome structure and content of the rice root-knot nematode (Meloidogyne graminicola).</title>
        <authorList>
            <person name="Phan N.T."/>
            <person name="Danchin E.G.J."/>
            <person name="Klopp C."/>
            <person name="Perfus-Barbeoch L."/>
            <person name="Kozlowski D.K."/>
            <person name="Koutsovoulos G.D."/>
            <person name="Lopez-Roques C."/>
            <person name="Bouchez O."/>
            <person name="Zahm M."/>
            <person name="Besnard G."/>
            <person name="Bellafiore S."/>
        </authorList>
    </citation>
    <scope>NUCLEOTIDE SEQUENCE</scope>
    <source>
        <strain evidence="3">VN-18</strain>
    </source>
</reference>
<dbReference type="Gene3D" id="2.40.10.10">
    <property type="entry name" value="Trypsin-like serine proteases"/>
    <property type="match status" value="1"/>
</dbReference>
<dbReference type="PANTHER" id="PTHR37442:SF2">
    <property type="entry name" value="CHONDROITIN PROTEOGLYCAN 4"/>
    <property type="match status" value="1"/>
</dbReference>
<dbReference type="InterPro" id="IPR053123">
    <property type="entry name" value="CPG4-like"/>
</dbReference>
<dbReference type="GO" id="GO:0006508">
    <property type="term" value="P:proteolysis"/>
    <property type="evidence" value="ECO:0007669"/>
    <property type="project" value="InterPro"/>
</dbReference>
<dbReference type="EMBL" id="JABEBT010000061">
    <property type="protein sequence ID" value="KAF7634272.1"/>
    <property type="molecule type" value="Genomic_DNA"/>
</dbReference>
<evidence type="ECO:0000313" key="3">
    <source>
        <dbReference type="EMBL" id="KAF7634272.1"/>
    </source>
</evidence>
<proteinExistence type="predicted"/>
<accession>A0A8S9ZM08</accession>
<dbReference type="Proteomes" id="UP000605970">
    <property type="component" value="Unassembled WGS sequence"/>
</dbReference>
<keyword evidence="4" id="KW-1185">Reference proteome</keyword>
<dbReference type="Pfam" id="PF00089">
    <property type="entry name" value="Trypsin"/>
    <property type="match status" value="1"/>
</dbReference>
<dbReference type="OrthoDB" id="5854862at2759"/>
<dbReference type="SUPFAM" id="SSF50494">
    <property type="entry name" value="Trypsin-like serine proteases"/>
    <property type="match status" value="1"/>
</dbReference>
<sequence>MAIVIWGVVENRIDNYEPVCLASSFIPNLKQKEEAYVAGYGGSSLQPKSNLNYTLKEAKVKIAKTGTGAYGLRCQIDWGRKSKICSVSTDKGAYTGDSGGGIHTKIIIFSFSHGISSAFKTANNKLKSVVYADIATHCAWISEITLGEVSCFNPYEDCDNKILSVDSINRHETQNNITYKPENLLVGENTVSIDDGVLDYYINEKKTNNSEYNIDSEEVNVPAINFLPLCQRECLGKLSEAAKSAIQSSNNYERYKGVCLNYKETWECIDELEGEQCRDQLTFNLITSGLRYLCIEKKKAFEAVIGCIDAQADQVEEECESVCHLKEKILEWSNQSKIIDNSMKAVIRNLKMSLLLKKMLLRIDQTLGILIGNELHRNVQILKAALEGAKKIKAENVINDGCDIAQCQLNW</sequence>
<gene>
    <name evidence="3" type="ORF">Mgra_00006350</name>
</gene>
<organism evidence="3 4">
    <name type="scientific">Meloidogyne graminicola</name>
    <dbReference type="NCBI Taxonomy" id="189291"/>
    <lineage>
        <taxon>Eukaryota</taxon>
        <taxon>Metazoa</taxon>
        <taxon>Ecdysozoa</taxon>
        <taxon>Nematoda</taxon>
        <taxon>Chromadorea</taxon>
        <taxon>Rhabditida</taxon>
        <taxon>Tylenchina</taxon>
        <taxon>Tylenchomorpha</taxon>
        <taxon>Tylenchoidea</taxon>
        <taxon>Meloidogynidae</taxon>
        <taxon>Meloidogyninae</taxon>
        <taxon>Meloidogyne</taxon>
    </lineage>
</organism>
<dbReference type="GO" id="GO:0004252">
    <property type="term" value="F:serine-type endopeptidase activity"/>
    <property type="evidence" value="ECO:0007669"/>
    <property type="project" value="InterPro"/>
</dbReference>
<name>A0A8S9ZM08_9BILA</name>
<feature type="domain" description="Chondroitin proteoglycan 4" evidence="2">
    <location>
        <begin position="230"/>
        <end position="324"/>
    </location>
</feature>
<dbReference type="AlphaFoldDB" id="A0A8S9ZM08"/>
<dbReference type="InterPro" id="IPR009003">
    <property type="entry name" value="Peptidase_S1_PA"/>
</dbReference>
<dbReference type="InterPro" id="IPR043504">
    <property type="entry name" value="Peptidase_S1_PA_chymotrypsin"/>
</dbReference>
<feature type="domain" description="Peptidase S1" evidence="1">
    <location>
        <begin position="14"/>
        <end position="141"/>
    </location>
</feature>
<dbReference type="Pfam" id="PF15481">
    <property type="entry name" value="CPG4"/>
    <property type="match status" value="1"/>
</dbReference>
<comment type="caution">
    <text evidence="3">The sequence shown here is derived from an EMBL/GenBank/DDBJ whole genome shotgun (WGS) entry which is preliminary data.</text>
</comment>
<dbReference type="InterPro" id="IPR001254">
    <property type="entry name" value="Trypsin_dom"/>
</dbReference>